<reference evidence="3" key="1">
    <citation type="submission" date="2017-04" db="EMBL/GenBank/DDBJ databases">
        <authorList>
            <person name="Varghese N."/>
            <person name="Submissions S."/>
        </authorList>
    </citation>
    <scope>NUCLEOTIDE SEQUENCE [LARGE SCALE GENOMIC DNA]</scope>
    <source>
        <strain evidence="3">DSM 12126</strain>
    </source>
</reference>
<proteinExistence type="predicted"/>
<evidence type="ECO:0000313" key="3">
    <source>
        <dbReference type="Proteomes" id="UP000192756"/>
    </source>
</evidence>
<evidence type="ECO:0000313" key="2">
    <source>
        <dbReference type="EMBL" id="SMD01958.1"/>
    </source>
</evidence>
<dbReference type="Gene3D" id="3.20.20.150">
    <property type="entry name" value="Divalent-metal-dependent TIM barrel enzymes"/>
    <property type="match status" value="1"/>
</dbReference>
<dbReference type="InterPro" id="IPR050312">
    <property type="entry name" value="IolE/XylAMocC-like"/>
</dbReference>
<gene>
    <name evidence="2" type="ORF">SAMN04488524_4181</name>
</gene>
<dbReference type="PANTHER" id="PTHR12110:SF41">
    <property type="entry name" value="INOSOSE DEHYDRATASE"/>
    <property type="match status" value="1"/>
</dbReference>
<dbReference type="Proteomes" id="UP000192756">
    <property type="component" value="Unassembled WGS sequence"/>
</dbReference>
<dbReference type="PROSITE" id="PS51318">
    <property type="entry name" value="TAT"/>
    <property type="match status" value="1"/>
</dbReference>
<dbReference type="InterPro" id="IPR013022">
    <property type="entry name" value="Xyl_isomerase-like_TIM-brl"/>
</dbReference>
<evidence type="ECO:0000259" key="1">
    <source>
        <dbReference type="Pfam" id="PF01261"/>
    </source>
</evidence>
<dbReference type="InterPro" id="IPR006311">
    <property type="entry name" value="TAT_signal"/>
</dbReference>
<accession>A0A1W2DYP9</accession>
<sequence length="301" mass="32743">MKQSRRSFLTQIGLLSAAPLLAPSDLLAAVLPAASIQYGYAAITWGDNIKQAIEEISGLGFKGIQLRANAHTQFGQKPEELIRLLKDAKLALPMYSSGNANINTGNDEAEISKHLESARFVKILGGNSIQITNSSRPKTGKVSHEDLVKYAALLNEIGKRTAAIGIKTTYHNHMGQLGESPEEVDVILKNSDPKYVKLLLDIGHYQQGGGDPAAAIIKYKDRLDCLHIKDVKDTADAKGYIFVELGQGRVNLPSVFAALKTIHFNGYAIVELDAVPVKGRTPLESGQITRDYLTKKLKISI</sequence>
<name>A0A1W2DYP9_9SPHI</name>
<dbReference type="OrthoDB" id="9779184at2"/>
<keyword evidence="3" id="KW-1185">Reference proteome</keyword>
<dbReference type="RefSeq" id="WP_084240958.1">
    <property type="nucleotide sequence ID" value="NZ_FWXT01000004.1"/>
</dbReference>
<dbReference type="SUPFAM" id="SSF51658">
    <property type="entry name" value="Xylose isomerase-like"/>
    <property type="match status" value="1"/>
</dbReference>
<dbReference type="EMBL" id="FWXT01000004">
    <property type="protein sequence ID" value="SMD01958.1"/>
    <property type="molecule type" value="Genomic_DNA"/>
</dbReference>
<dbReference type="Pfam" id="PF01261">
    <property type="entry name" value="AP_endonuc_2"/>
    <property type="match status" value="1"/>
</dbReference>
<dbReference type="PANTHER" id="PTHR12110">
    <property type="entry name" value="HYDROXYPYRUVATE ISOMERASE"/>
    <property type="match status" value="1"/>
</dbReference>
<dbReference type="AlphaFoldDB" id="A0A1W2DYP9"/>
<organism evidence="2 3">
    <name type="scientific">Pedobacter africanus</name>
    <dbReference type="NCBI Taxonomy" id="151894"/>
    <lineage>
        <taxon>Bacteria</taxon>
        <taxon>Pseudomonadati</taxon>
        <taxon>Bacteroidota</taxon>
        <taxon>Sphingobacteriia</taxon>
        <taxon>Sphingobacteriales</taxon>
        <taxon>Sphingobacteriaceae</taxon>
        <taxon>Pedobacter</taxon>
    </lineage>
</organism>
<dbReference type="InterPro" id="IPR036237">
    <property type="entry name" value="Xyl_isomerase-like_sf"/>
</dbReference>
<feature type="domain" description="Xylose isomerase-like TIM barrel" evidence="1">
    <location>
        <begin position="54"/>
        <end position="274"/>
    </location>
</feature>
<protein>
    <submittedName>
        <fullName evidence="2">Inosose dehydratase</fullName>
    </submittedName>
</protein>
<dbReference type="STRING" id="151894.SAMN04488524_4181"/>